<dbReference type="EMBL" id="LAQU01000011">
    <property type="protein sequence ID" value="KKB63353.1"/>
    <property type="molecule type" value="Genomic_DNA"/>
</dbReference>
<dbReference type="SUPFAM" id="SSF48008">
    <property type="entry name" value="GntR ligand-binding domain-like"/>
    <property type="match status" value="1"/>
</dbReference>
<proteinExistence type="predicted"/>
<accession>A0A0F5JZU6</accession>
<dbReference type="PATRIC" id="fig|28092.6.peg.2931"/>
<dbReference type="OrthoDB" id="9799812at2"/>
<feature type="domain" description="HTH gntR-type" evidence="4">
    <location>
        <begin position="5"/>
        <end position="72"/>
    </location>
</feature>
<dbReference type="STRING" id="28092.WM40_12455"/>
<evidence type="ECO:0000256" key="3">
    <source>
        <dbReference type="ARBA" id="ARBA00023163"/>
    </source>
</evidence>
<dbReference type="Pfam" id="PF07729">
    <property type="entry name" value="FCD"/>
    <property type="match status" value="1"/>
</dbReference>
<dbReference type="InterPro" id="IPR000524">
    <property type="entry name" value="Tscrpt_reg_HTH_GntR"/>
</dbReference>
<reference evidence="5 6" key="1">
    <citation type="submission" date="2015-03" db="EMBL/GenBank/DDBJ databases">
        <title>Draft Genome Sequence of Burkholderia andropogonis type strain ICMP2807, isolated from Sorghum bicolor.</title>
        <authorList>
            <person name="Lopes-Santos L."/>
            <person name="Castro D.B."/>
            <person name="Ottoboni L.M."/>
            <person name="Park D."/>
            <person name="Weirc B.S."/>
            <person name="Destefano S.A."/>
        </authorList>
    </citation>
    <scope>NUCLEOTIDE SEQUENCE [LARGE SCALE GENOMIC DNA]</scope>
    <source>
        <strain evidence="5 6">ICMP2807</strain>
    </source>
</reference>
<dbReference type="GO" id="GO:0003700">
    <property type="term" value="F:DNA-binding transcription factor activity"/>
    <property type="evidence" value="ECO:0007669"/>
    <property type="project" value="InterPro"/>
</dbReference>
<keyword evidence="3" id="KW-0804">Transcription</keyword>
<keyword evidence="6" id="KW-1185">Reference proteome</keyword>
<dbReference type="Pfam" id="PF00392">
    <property type="entry name" value="GntR"/>
    <property type="match status" value="1"/>
</dbReference>
<evidence type="ECO:0000259" key="4">
    <source>
        <dbReference type="PROSITE" id="PS50949"/>
    </source>
</evidence>
<dbReference type="SUPFAM" id="SSF46785">
    <property type="entry name" value="Winged helix' DNA-binding domain"/>
    <property type="match status" value="1"/>
</dbReference>
<dbReference type="PANTHER" id="PTHR43537">
    <property type="entry name" value="TRANSCRIPTIONAL REGULATOR, GNTR FAMILY"/>
    <property type="match status" value="1"/>
</dbReference>
<dbReference type="SMART" id="SM00345">
    <property type="entry name" value="HTH_GNTR"/>
    <property type="match status" value="1"/>
</dbReference>
<protein>
    <submittedName>
        <fullName evidence="5">Transcriptional regulator</fullName>
    </submittedName>
</protein>
<dbReference type="AlphaFoldDB" id="A0A0F5JZU6"/>
<dbReference type="PANTHER" id="PTHR43537:SF49">
    <property type="entry name" value="TRANSCRIPTIONAL REGULATORY PROTEIN"/>
    <property type="match status" value="1"/>
</dbReference>
<keyword evidence="2" id="KW-0238">DNA-binding</keyword>
<dbReference type="CDD" id="cd07377">
    <property type="entry name" value="WHTH_GntR"/>
    <property type="match status" value="1"/>
</dbReference>
<dbReference type="Proteomes" id="UP000033618">
    <property type="component" value="Unassembled WGS sequence"/>
</dbReference>
<dbReference type="InterPro" id="IPR036390">
    <property type="entry name" value="WH_DNA-bd_sf"/>
</dbReference>
<organism evidence="5 6">
    <name type="scientific">Robbsia andropogonis</name>
    <dbReference type="NCBI Taxonomy" id="28092"/>
    <lineage>
        <taxon>Bacteria</taxon>
        <taxon>Pseudomonadati</taxon>
        <taxon>Pseudomonadota</taxon>
        <taxon>Betaproteobacteria</taxon>
        <taxon>Burkholderiales</taxon>
        <taxon>Burkholderiaceae</taxon>
        <taxon>Robbsia</taxon>
    </lineage>
</organism>
<keyword evidence="1" id="KW-0805">Transcription regulation</keyword>
<gene>
    <name evidence="5" type="ORF">WM40_12455</name>
</gene>
<evidence type="ECO:0000256" key="2">
    <source>
        <dbReference type="ARBA" id="ARBA00023125"/>
    </source>
</evidence>
<dbReference type="GO" id="GO:0003677">
    <property type="term" value="F:DNA binding"/>
    <property type="evidence" value="ECO:0007669"/>
    <property type="project" value="UniProtKB-KW"/>
</dbReference>
<sequence>MPVRPTTAEYVAEALRARIIRGEIEGGSPLRQDHVAREFNTSHVPVREAFQRLEAMGLVVALPRRGVRVTTLSQDAIKEAVEMRGALELLALKHSVPRLGPVQIAQLEAAQERCFTAQSLVEWDEANCAFHDILVKECRMPRLLAMLKQLQQTNSRYLFAAGLQRGWQPRSDQDHCLIITALKDKNADRALQLLSRHIGTMERVGYSETIRG</sequence>
<dbReference type="Gene3D" id="1.20.120.530">
    <property type="entry name" value="GntR ligand-binding domain-like"/>
    <property type="match status" value="1"/>
</dbReference>
<evidence type="ECO:0000313" key="5">
    <source>
        <dbReference type="EMBL" id="KKB63353.1"/>
    </source>
</evidence>
<dbReference type="SMART" id="SM00895">
    <property type="entry name" value="FCD"/>
    <property type="match status" value="1"/>
</dbReference>
<dbReference type="InterPro" id="IPR036388">
    <property type="entry name" value="WH-like_DNA-bd_sf"/>
</dbReference>
<comment type="caution">
    <text evidence="5">The sequence shown here is derived from an EMBL/GenBank/DDBJ whole genome shotgun (WGS) entry which is preliminary data.</text>
</comment>
<dbReference type="InterPro" id="IPR011711">
    <property type="entry name" value="GntR_C"/>
</dbReference>
<evidence type="ECO:0000256" key="1">
    <source>
        <dbReference type="ARBA" id="ARBA00023015"/>
    </source>
</evidence>
<dbReference type="PROSITE" id="PS50949">
    <property type="entry name" value="HTH_GNTR"/>
    <property type="match status" value="1"/>
</dbReference>
<dbReference type="Gene3D" id="1.10.10.10">
    <property type="entry name" value="Winged helix-like DNA-binding domain superfamily/Winged helix DNA-binding domain"/>
    <property type="match status" value="1"/>
</dbReference>
<dbReference type="InterPro" id="IPR008920">
    <property type="entry name" value="TF_FadR/GntR_C"/>
</dbReference>
<name>A0A0F5JZU6_9BURK</name>
<evidence type="ECO:0000313" key="6">
    <source>
        <dbReference type="Proteomes" id="UP000033618"/>
    </source>
</evidence>